<organism evidence="11">
    <name type="scientific">Oikopleura dioica</name>
    <name type="common">Tunicate</name>
    <dbReference type="NCBI Taxonomy" id="34765"/>
    <lineage>
        <taxon>Eukaryota</taxon>
        <taxon>Metazoa</taxon>
        <taxon>Chordata</taxon>
        <taxon>Tunicata</taxon>
        <taxon>Appendicularia</taxon>
        <taxon>Copelata</taxon>
        <taxon>Oikopleuridae</taxon>
        <taxon>Oikopleura</taxon>
    </lineage>
</organism>
<keyword evidence="5 6" id="KW-0539">Nucleus</keyword>
<dbReference type="InterPro" id="IPR017970">
    <property type="entry name" value="Homeobox_CS"/>
</dbReference>
<dbReference type="PANTHER" id="PTHR24341">
    <property type="entry name" value="HOMEOBOX PROTEIN ENGRAILED"/>
    <property type="match status" value="1"/>
</dbReference>
<dbReference type="InterPro" id="IPR019737">
    <property type="entry name" value="Homeobox-engrailed_CS"/>
</dbReference>
<dbReference type="PANTHER" id="PTHR24341:SF6">
    <property type="entry name" value="HOMEOBOX PROTEIN INVECTED"/>
    <property type="match status" value="1"/>
</dbReference>
<dbReference type="Gene3D" id="1.10.10.60">
    <property type="entry name" value="Homeodomain-like"/>
    <property type="match status" value="1"/>
</dbReference>
<reference evidence="11" key="1">
    <citation type="journal article" date="2005" name="Dev. Biol.">
        <title>Development of the central nervous system in the larvacean Oikopleura dioica and the evolution of the chordate brain.</title>
        <authorList>
            <person name="Canestro C."/>
            <person name="Bassham S."/>
            <person name="Postlethwait J."/>
        </authorList>
    </citation>
    <scope>NUCLEOTIDE SEQUENCE</scope>
</reference>
<proteinExistence type="inferred from homology"/>
<accession>Q2TI63</accession>
<dbReference type="AlphaFoldDB" id="Q2TI63"/>
<dbReference type="GO" id="GO:0000981">
    <property type="term" value="F:DNA-binding transcription factor activity, RNA polymerase II-specific"/>
    <property type="evidence" value="ECO:0007669"/>
    <property type="project" value="InterPro"/>
</dbReference>
<evidence type="ECO:0000259" key="10">
    <source>
        <dbReference type="PROSITE" id="PS50071"/>
    </source>
</evidence>
<comment type="subcellular location">
    <subcellularLocation>
        <location evidence="1 6 7">Nucleus</location>
    </subcellularLocation>
</comment>
<gene>
    <name evidence="11" type="primary">en</name>
</gene>
<dbReference type="PROSITE" id="PS00033">
    <property type="entry name" value="ENGRAILED"/>
    <property type="match status" value="1"/>
</dbReference>
<name>Q2TI63_OIKDI</name>
<dbReference type="SUPFAM" id="SSF46689">
    <property type="entry name" value="Homeodomain-like"/>
    <property type="match status" value="1"/>
</dbReference>
<feature type="DNA-binding region" description="Homeobox" evidence="6">
    <location>
        <begin position="78"/>
        <end position="137"/>
    </location>
</feature>
<evidence type="ECO:0000256" key="2">
    <source>
        <dbReference type="ARBA" id="ARBA00022473"/>
    </source>
</evidence>
<dbReference type="InterPro" id="IPR050720">
    <property type="entry name" value="Engrailed_Homeobox_TFs"/>
</dbReference>
<dbReference type="InterPro" id="IPR019549">
    <property type="entry name" value="Homeobox-engrailed_C-terminal"/>
</dbReference>
<dbReference type="PRINTS" id="PR00026">
    <property type="entry name" value="ENGRAILED"/>
</dbReference>
<dbReference type="EMBL" id="AY870647">
    <property type="protein sequence ID" value="AAY27072.1"/>
    <property type="molecule type" value="Genomic_DNA"/>
</dbReference>
<dbReference type="Pfam" id="PF10525">
    <property type="entry name" value="Engrail_1_C_sig"/>
    <property type="match status" value="1"/>
</dbReference>
<dbReference type="GO" id="GO:0030182">
    <property type="term" value="P:neuron differentiation"/>
    <property type="evidence" value="ECO:0007669"/>
    <property type="project" value="TreeGrafter"/>
</dbReference>
<protein>
    <recommendedName>
        <fullName evidence="8">Homeobox protein engrailed-like</fullName>
    </recommendedName>
</protein>
<dbReference type="SMART" id="SM00389">
    <property type="entry name" value="HOX"/>
    <property type="match status" value="1"/>
</dbReference>
<dbReference type="PROSITE" id="PS00027">
    <property type="entry name" value="HOMEOBOX_1"/>
    <property type="match status" value="1"/>
</dbReference>
<sequence>MKTAVSETENKRKISFGIEDILSSKFGDSPPNKIVKLGDSKKDERNVHLWPAWVYCTRYSDRPSAGPRTRRVRKKRAEKRPRTAFTSDQLEILQEEFDKHQYLTEDRRVLLAKQLKLSVSQIKVWFQNKRAKIKKVSGVRNNLATQLMAQGLYNHVPENTVPPEISLAEKNE</sequence>
<dbReference type="GO" id="GO:0000978">
    <property type="term" value="F:RNA polymerase II cis-regulatory region sequence-specific DNA binding"/>
    <property type="evidence" value="ECO:0007669"/>
    <property type="project" value="TreeGrafter"/>
</dbReference>
<dbReference type="PROSITE" id="PS50071">
    <property type="entry name" value="HOMEOBOX_2"/>
    <property type="match status" value="1"/>
</dbReference>
<dbReference type="CDD" id="cd00086">
    <property type="entry name" value="homeodomain"/>
    <property type="match status" value="1"/>
</dbReference>
<evidence type="ECO:0000256" key="5">
    <source>
        <dbReference type="ARBA" id="ARBA00023242"/>
    </source>
</evidence>
<evidence type="ECO:0000256" key="9">
    <source>
        <dbReference type="SAM" id="MobiDB-lite"/>
    </source>
</evidence>
<comment type="similarity">
    <text evidence="8">Belongs to the Engrailed homeobox family.</text>
</comment>
<feature type="compositionally biased region" description="Basic residues" evidence="9">
    <location>
        <begin position="68"/>
        <end position="79"/>
    </location>
</feature>
<dbReference type="InterPro" id="IPR009057">
    <property type="entry name" value="Homeodomain-like_sf"/>
</dbReference>
<dbReference type="GO" id="GO:0005634">
    <property type="term" value="C:nucleus"/>
    <property type="evidence" value="ECO:0007669"/>
    <property type="project" value="UniProtKB-SubCell"/>
</dbReference>
<feature type="domain" description="Homeobox" evidence="10">
    <location>
        <begin position="76"/>
        <end position="136"/>
    </location>
</feature>
<evidence type="ECO:0000313" key="11">
    <source>
        <dbReference type="EMBL" id="AAY27072.1"/>
    </source>
</evidence>
<evidence type="ECO:0000256" key="6">
    <source>
        <dbReference type="PROSITE-ProRule" id="PRU00108"/>
    </source>
</evidence>
<evidence type="ECO:0000256" key="8">
    <source>
        <dbReference type="RuleBase" id="RU510713"/>
    </source>
</evidence>
<keyword evidence="2" id="KW-0217">Developmental protein</keyword>
<evidence type="ECO:0000256" key="3">
    <source>
        <dbReference type="ARBA" id="ARBA00023125"/>
    </source>
</evidence>
<evidence type="ECO:0000256" key="1">
    <source>
        <dbReference type="ARBA" id="ARBA00004123"/>
    </source>
</evidence>
<dbReference type="InterPro" id="IPR001356">
    <property type="entry name" value="HD"/>
</dbReference>
<keyword evidence="4 6" id="KW-0371">Homeobox</keyword>
<dbReference type="InterPro" id="IPR000747">
    <property type="entry name" value="HD_engrailed"/>
</dbReference>
<evidence type="ECO:0000256" key="7">
    <source>
        <dbReference type="RuleBase" id="RU000682"/>
    </source>
</evidence>
<dbReference type="Pfam" id="PF00046">
    <property type="entry name" value="Homeodomain"/>
    <property type="match status" value="1"/>
</dbReference>
<evidence type="ECO:0000256" key="4">
    <source>
        <dbReference type="ARBA" id="ARBA00023155"/>
    </source>
</evidence>
<keyword evidence="3 6" id="KW-0238">DNA-binding</keyword>
<feature type="region of interest" description="Disordered" evidence="9">
    <location>
        <begin position="62"/>
        <end position="83"/>
    </location>
</feature>